<dbReference type="Pfam" id="PF01509">
    <property type="entry name" value="TruB_N"/>
    <property type="match status" value="1"/>
</dbReference>
<dbReference type="CDD" id="cd21152">
    <property type="entry name" value="PUA_TruB_bacterial"/>
    <property type="match status" value="1"/>
</dbReference>
<dbReference type="InterPro" id="IPR020103">
    <property type="entry name" value="PsdUridine_synth_cat_dom_sf"/>
</dbReference>
<proteinExistence type="inferred from homology"/>
<feature type="domain" description="Pseudouridine synthase II N-terminal" evidence="6">
    <location>
        <begin position="34"/>
        <end position="181"/>
    </location>
</feature>
<evidence type="ECO:0000313" key="9">
    <source>
        <dbReference type="EMBL" id="MEK8088523.1"/>
    </source>
</evidence>
<name>A0ABU9D4P4_9PROT</name>
<dbReference type="EMBL" id="JBBPCO010000002">
    <property type="protein sequence ID" value="MEK8088523.1"/>
    <property type="molecule type" value="Genomic_DNA"/>
</dbReference>
<reference evidence="9 10" key="1">
    <citation type="submission" date="2024-04" db="EMBL/GenBank/DDBJ databases">
        <authorList>
            <person name="Abashina T."/>
            <person name="Shaikin A."/>
        </authorList>
    </citation>
    <scope>NUCLEOTIDE SEQUENCE [LARGE SCALE GENOMIC DNA]</scope>
    <source>
        <strain evidence="9 10">AAFK</strain>
    </source>
</reference>
<comment type="catalytic activity">
    <reaction evidence="1 5">
        <text>uridine(55) in tRNA = pseudouridine(55) in tRNA</text>
        <dbReference type="Rhea" id="RHEA:42532"/>
        <dbReference type="Rhea" id="RHEA-COMP:10101"/>
        <dbReference type="Rhea" id="RHEA-COMP:10102"/>
        <dbReference type="ChEBI" id="CHEBI:65314"/>
        <dbReference type="ChEBI" id="CHEBI:65315"/>
        <dbReference type="EC" id="5.4.99.25"/>
    </reaction>
</comment>
<feature type="domain" description="tRNA pseudouridylate synthase B C-terminal" evidence="8">
    <location>
        <begin position="182"/>
        <end position="222"/>
    </location>
</feature>
<evidence type="ECO:0000259" key="6">
    <source>
        <dbReference type="Pfam" id="PF01509"/>
    </source>
</evidence>
<sequence>MDMALAPEQVVKDGILLLDKPLGISSNRALQQAKRLLGLKKAGHTGSLDPLASGLLPLCFGEATKFSQFLLDADKVYRATFRLGVSTTTGDAEGEVLNTRSVRLVEDVLHRAMASLRGEILQVPPMYSALKHQGRPLYELAREGIEIIREPRRVRIHRFDLLAMGEDTLDVEVACSKGTYIRSLAVDLGEILGCGAHVSALRRLASGPFRIEQALTLDELALAGPAAAGMLLAVDQVLSHLPAVFLDEAEARAIVLGQKLRQPGGETFSGAVRLYGPDKVFLGLGEAAGEGRIAPRRLLQQISCCGNKGPHVQ</sequence>
<dbReference type="InterPro" id="IPR015240">
    <property type="entry name" value="tRNA_sdUridine_synth_fam1_C"/>
</dbReference>
<dbReference type="InterPro" id="IPR036974">
    <property type="entry name" value="PUA_sf"/>
</dbReference>
<dbReference type="GO" id="GO:0160148">
    <property type="term" value="F:tRNA pseudouridine(55) synthase activity"/>
    <property type="evidence" value="ECO:0007669"/>
    <property type="project" value="UniProtKB-EC"/>
</dbReference>
<keyword evidence="10" id="KW-1185">Reference proteome</keyword>
<dbReference type="PANTHER" id="PTHR13767">
    <property type="entry name" value="TRNA-PSEUDOURIDINE SYNTHASE"/>
    <property type="match status" value="1"/>
</dbReference>
<evidence type="ECO:0000256" key="1">
    <source>
        <dbReference type="ARBA" id="ARBA00000385"/>
    </source>
</evidence>
<evidence type="ECO:0000259" key="8">
    <source>
        <dbReference type="Pfam" id="PF16198"/>
    </source>
</evidence>
<dbReference type="HAMAP" id="MF_01080">
    <property type="entry name" value="TruB_bact"/>
    <property type="match status" value="1"/>
</dbReference>
<dbReference type="InterPro" id="IPR032819">
    <property type="entry name" value="TruB_C"/>
</dbReference>
<dbReference type="NCBIfam" id="TIGR00431">
    <property type="entry name" value="TruB"/>
    <property type="match status" value="1"/>
</dbReference>
<dbReference type="Proteomes" id="UP001446205">
    <property type="component" value="Unassembled WGS sequence"/>
</dbReference>
<comment type="similarity">
    <text evidence="2 5">Belongs to the pseudouridine synthase TruB family. Type 1 subfamily.</text>
</comment>
<feature type="active site" description="Nucleophile" evidence="5">
    <location>
        <position position="49"/>
    </location>
</feature>
<evidence type="ECO:0000256" key="2">
    <source>
        <dbReference type="ARBA" id="ARBA00005642"/>
    </source>
</evidence>
<dbReference type="Gene3D" id="2.30.130.10">
    <property type="entry name" value="PUA domain"/>
    <property type="match status" value="1"/>
</dbReference>
<dbReference type="SUPFAM" id="SSF88697">
    <property type="entry name" value="PUA domain-like"/>
    <property type="match status" value="1"/>
</dbReference>
<evidence type="ECO:0000256" key="3">
    <source>
        <dbReference type="ARBA" id="ARBA00022694"/>
    </source>
</evidence>
<dbReference type="InterPro" id="IPR014780">
    <property type="entry name" value="tRNA_psdUridine_synth_TruB"/>
</dbReference>
<feature type="domain" description="tRNA pseudouridine synthase II TruB subfamily 1 C-terminal" evidence="7">
    <location>
        <begin position="242"/>
        <end position="299"/>
    </location>
</feature>
<dbReference type="Gene3D" id="3.30.2350.10">
    <property type="entry name" value="Pseudouridine synthase"/>
    <property type="match status" value="1"/>
</dbReference>
<evidence type="ECO:0000256" key="4">
    <source>
        <dbReference type="ARBA" id="ARBA00023235"/>
    </source>
</evidence>
<comment type="function">
    <text evidence="5">Responsible for synthesis of pseudouridine from uracil-55 in the psi GC loop of transfer RNAs.</text>
</comment>
<accession>A0ABU9D4P4</accession>
<gene>
    <name evidence="5 9" type="primary">truB</name>
    <name evidence="9" type="ORF">WOB96_01975</name>
</gene>
<dbReference type="CDD" id="cd02573">
    <property type="entry name" value="PseudoU_synth_EcTruB"/>
    <property type="match status" value="1"/>
</dbReference>
<evidence type="ECO:0000313" key="10">
    <source>
        <dbReference type="Proteomes" id="UP001446205"/>
    </source>
</evidence>
<dbReference type="InterPro" id="IPR015947">
    <property type="entry name" value="PUA-like_sf"/>
</dbReference>
<dbReference type="SUPFAM" id="SSF55120">
    <property type="entry name" value="Pseudouridine synthase"/>
    <property type="match status" value="1"/>
</dbReference>
<organism evidence="9 10">
    <name type="scientific">Thermithiobacillus plumbiphilus</name>
    <dbReference type="NCBI Taxonomy" id="1729899"/>
    <lineage>
        <taxon>Bacteria</taxon>
        <taxon>Pseudomonadati</taxon>
        <taxon>Pseudomonadota</taxon>
        <taxon>Acidithiobacillia</taxon>
        <taxon>Acidithiobacillales</taxon>
        <taxon>Thermithiobacillaceae</taxon>
        <taxon>Thermithiobacillus</taxon>
    </lineage>
</organism>
<dbReference type="EC" id="5.4.99.25" evidence="5"/>
<evidence type="ECO:0000259" key="7">
    <source>
        <dbReference type="Pfam" id="PF09157"/>
    </source>
</evidence>
<dbReference type="Pfam" id="PF09157">
    <property type="entry name" value="TruB-C_2"/>
    <property type="match status" value="1"/>
</dbReference>
<evidence type="ECO:0000256" key="5">
    <source>
        <dbReference type="HAMAP-Rule" id="MF_01080"/>
    </source>
</evidence>
<dbReference type="InterPro" id="IPR002501">
    <property type="entry name" value="PsdUridine_synth_N"/>
</dbReference>
<comment type="caution">
    <text evidence="9">The sequence shown here is derived from an EMBL/GenBank/DDBJ whole genome shotgun (WGS) entry which is preliminary data.</text>
</comment>
<dbReference type="Pfam" id="PF16198">
    <property type="entry name" value="TruB_C_2"/>
    <property type="match status" value="1"/>
</dbReference>
<protein>
    <recommendedName>
        <fullName evidence="5">tRNA pseudouridine synthase B</fullName>
        <ecNumber evidence="5">5.4.99.25</ecNumber>
    </recommendedName>
    <alternativeName>
        <fullName evidence="5">tRNA pseudouridine(55) synthase</fullName>
        <shortName evidence="5">Psi55 synthase</shortName>
    </alternativeName>
    <alternativeName>
        <fullName evidence="5">tRNA pseudouridylate synthase</fullName>
    </alternativeName>
    <alternativeName>
        <fullName evidence="5">tRNA-uridine isomerase</fullName>
    </alternativeName>
</protein>
<keyword evidence="4 5" id="KW-0413">Isomerase</keyword>
<dbReference type="PANTHER" id="PTHR13767:SF2">
    <property type="entry name" value="PSEUDOURIDYLATE SYNTHASE TRUB1"/>
    <property type="match status" value="1"/>
</dbReference>
<keyword evidence="3 5" id="KW-0819">tRNA processing</keyword>